<feature type="region of interest" description="Disordered" evidence="1">
    <location>
        <begin position="1"/>
        <end position="166"/>
    </location>
</feature>
<evidence type="ECO:0000313" key="2">
    <source>
        <dbReference type="EMBL" id="PIA88513.1"/>
    </source>
</evidence>
<name>A0A2G5H872_CERBT</name>
<keyword evidence="5" id="KW-1185">Reference proteome</keyword>
<evidence type="ECO:0000313" key="5">
    <source>
        <dbReference type="Proteomes" id="UP001302367"/>
    </source>
</evidence>
<dbReference type="OrthoDB" id="3639580at2759"/>
<proteinExistence type="predicted"/>
<reference evidence="2 4" key="1">
    <citation type="submission" date="2015-10" db="EMBL/GenBank/DDBJ databases">
        <title>The cercosporin biosynthetic gene cluster was horizontally transferred to several fungal lineages and shown to be expanded in Cercospora beticola based on microsynteny with recipient genomes.</title>
        <authorList>
            <person name="De Jonge R."/>
            <person name="Ebert M.K."/>
            <person name="Suttle J.C."/>
            <person name="Jurick Ii W.M."/>
            <person name="Secor G.A."/>
            <person name="Thomma B.P."/>
            <person name="Van De Peer Y."/>
            <person name="Bolton M.D."/>
        </authorList>
    </citation>
    <scope>NUCLEOTIDE SEQUENCE [LARGE SCALE GENOMIC DNA]</scope>
    <source>
        <strain evidence="2 4">09-40</strain>
    </source>
</reference>
<feature type="compositionally biased region" description="Basic residues" evidence="1">
    <location>
        <begin position="1"/>
        <end position="11"/>
    </location>
</feature>
<evidence type="ECO:0000313" key="3">
    <source>
        <dbReference type="EMBL" id="WPB03787.1"/>
    </source>
</evidence>
<feature type="compositionally biased region" description="Polar residues" evidence="1">
    <location>
        <begin position="87"/>
        <end position="114"/>
    </location>
</feature>
<evidence type="ECO:0000256" key="1">
    <source>
        <dbReference type="SAM" id="MobiDB-lite"/>
    </source>
</evidence>
<dbReference type="Proteomes" id="UP001302367">
    <property type="component" value="Chromosome 5"/>
</dbReference>
<organism evidence="2 4">
    <name type="scientific">Cercospora beticola</name>
    <name type="common">Sugarbeet leaf spot fungus</name>
    <dbReference type="NCBI Taxonomy" id="122368"/>
    <lineage>
        <taxon>Eukaryota</taxon>
        <taxon>Fungi</taxon>
        <taxon>Dikarya</taxon>
        <taxon>Ascomycota</taxon>
        <taxon>Pezizomycotina</taxon>
        <taxon>Dothideomycetes</taxon>
        <taxon>Dothideomycetidae</taxon>
        <taxon>Mycosphaerellales</taxon>
        <taxon>Mycosphaerellaceae</taxon>
        <taxon>Cercospora</taxon>
    </lineage>
</organism>
<feature type="compositionally biased region" description="Basic and acidic residues" evidence="1">
    <location>
        <begin position="115"/>
        <end position="138"/>
    </location>
</feature>
<dbReference type="AlphaFoldDB" id="A0A2G5H872"/>
<evidence type="ECO:0000313" key="4">
    <source>
        <dbReference type="Proteomes" id="UP000230605"/>
    </source>
</evidence>
<dbReference type="EMBL" id="LKMD01000108">
    <property type="protein sequence ID" value="PIA88513.1"/>
    <property type="molecule type" value="Genomic_DNA"/>
</dbReference>
<gene>
    <name evidence="2" type="ORF">CB0940_07818</name>
    <name evidence="3" type="ORF">RHO25_008431</name>
</gene>
<accession>A0A2G5H872</accession>
<dbReference type="EMBL" id="CP134188">
    <property type="protein sequence ID" value="WPB03787.1"/>
    <property type="molecule type" value="Genomic_DNA"/>
</dbReference>
<sequence length="362" mass="39672">MAAKKGKKTKMKSGSPINTQAGAIAPPVQPPSTSVVTEEHAPILSKPRKKKKKPRQDESSSHTETSSDAGPVTATNVDGTCSELVDLQSNAGSDQSLSLAPSKATEGTESSDTSPIDREEENRRHWGVEEAGARDTTKTEATTCPVDLGPLGQPKNSGAVKGSGKQTEWFNPARQEALEAVSDFKTRILERAAKQARNDTRFTPSPYPNDLYLYDKPGNSPEDNAMLKLKRGVDAAVMELDPSLIPEKSSIPLNIAKRAAMYVCGLLKSHDGQFRCAIDSLRGSVEKNQPALAPWLADMWDERLLDSDRDWLLGKKIDDMDEETARSHIGNMMEFIMKYKLWGQMVETECEDLGVAVYPRLN</sequence>
<reference evidence="3 5" key="2">
    <citation type="submission" date="2023-09" db="EMBL/GenBank/DDBJ databases">
        <title>Complete-Gapless Cercospora beticola genome.</title>
        <authorList>
            <person name="Wyatt N.A."/>
            <person name="Spanner R.E."/>
            <person name="Bolton M.D."/>
        </authorList>
    </citation>
    <scope>NUCLEOTIDE SEQUENCE [LARGE SCALE GENOMIC DNA]</scope>
    <source>
        <strain evidence="3">Cb09-40</strain>
    </source>
</reference>
<protein>
    <submittedName>
        <fullName evidence="2">Uncharacterized protein</fullName>
    </submittedName>
</protein>
<dbReference type="Proteomes" id="UP000230605">
    <property type="component" value="Chromosome 5"/>
</dbReference>